<organism evidence="2 3">
    <name type="scientific">Ktedonobacter robiniae</name>
    <dbReference type="NCBI Taxonomy" id="2778365"/>
    <lineage>
        <taxon>Bacteria</taxon>
        <taxon>Bacillati</taxon>
        <taxon>Chloroflexota</taxon>
        <taxon>Ktedonobacteria</taxon>
        <taxon>Ktedonobacterales</taxon>
        <taxon>Ktedonobacteraceae</taxon>
        <taxon>Ktedonobacter</taxon>
    </lineage>
</organism>
<dbReference type="EMBL" id="BNJG01000001">
    <property type="protein sequence ID" value="GHO54693.1"/>
    <property type="molecule type" value="Genomic_DNA"/>
</dbReference>
<keyword evidence="1" id="KW-0472">Membrane</keyword>
<protein>
    <recommendedName>
        <fullName evidence="4">DUF4175 domain-containing protein</fullName>
    </recommendedName>
</protein>
<evidence type="ECO:0008006" key="4">
    <source>
        <dbReference type="Google" id="ProtNLM"/>
    </source>
</evidence>
<evidence type="ECO:0000313" key="2">
    <source>
        <dbReference type="EMBL" id="GHO54693.1"/>
    </source>
</evidence>
<keyword evidence="1" id="KW-1133">Transmembrane helix</keyword>
<name>A0ABQ3UPS5_9CHLR</name>
<dbReference type="RefSeq" id="WP_201371370.1">
    <property type="nucleotide sequence ID" value="NZ_BNJG01000001.1"/>
</dbReference>
<accession>A0ABQ3UPS5</accession>
<sequence>MSRTRSWLARWLNNWYISSLAWSIVALGWFVLFLLDYHVSHIITGVASLVVAIMFFLLARQRTQAGR</sequence>
<feature type="transmembrane region" description="Helical" evidence="1">
    <location>
        <begin position="12"/>
        <end position="35"/>
    </location>
</feature>
<reference evidence="2 3" key="1">
    <citation type="journal article" date="2021" name="Int. J. Syst. Evol. Microbiol.">
        <title>Reticulibacter mediterranei gen. nov., sp. nov., within the new family Reticulibacteraceae fam. nov., and Ktedonospora formicarum gen. nov., sp. nov., Ktedonobacter robiniae sp. nov., Dictyobacter formicarum sp. nov. and Dictyobacter arantiisoli sp. nov., belonging to the class Ktedonobacteria.</title>
        <authorList>
            <person name="Yabe S."/>
            <person name="Zheng Y."/>
            <person name="Wang C.M."/>
            <person name="Sakai Y."/>
            <person name="Abe K."/>
            <person name="Yokota A."/>
            <person name="Donadio S."/>
            <person name="Cavaletti L."/>
            <person name="Monciardini P."/>
        </authorList>
    </citation>
    <scope>NUCLEOTIDE SEQUENCE [LARGE SCALE GENOMIC DNA]</scope>
    <source>
        <strain evidence="2 3">SOSP1-30</strain>
    </source>
</reference>
<keyword evidence="1" id="KW-0812">Transmembrane</keyword>
<feature type="transmembrane region" description="Helical" evidence="1">
    <location>
        <begin position="41"/>
        <end position="59"/>
    </location>
</feature>
<comment type="caution">
    <text evidence="2">The sequence shown here is derived from an EMBL/GenBank/DDBJ whole genome shotgun (WGS) entry which is preliminary data.</text>
</comment>
<gene>
    <name evidence="2" type="ORF">KSB_31680</name>
</gene>
<evidence type="ECO:0000256" key="1">
    <source>
        <dbReference type="SAM" id="Phobius"/>
    </source>
</evidence>
<dbReference type="Proteomes" id="UP000654345">
    <property type="component" value="Unassembled WGS sequence"/>
</dbReference>
<evidence type="ECO:0000313" key="3">
    <source>
        <dbReference type="Proteomes" id="UP000654345"/>
    </source>
</evidence>
<keyword evidence="3" id="KW-1185">Reference proteome</keyword>
<proteinExistence type="predicted"/>